<evidence type="ECO:0000313" key="5">
    <source>
        <dbReference type="Proteomes" id="UP000230859"/>
    </source>
</evidence>
<comment type="similarity">
    <text evidence="1">Belongs to the iron-sulfur cluster assembly SufBD family.</text>
</comment>
<dbReference type="PANTHER" id="PTHR43575">
    <property type="entry name" value="PROTEIN ABCI7, CHLOROPLASTIC"/>
    <property type="match status" value="1"/>
</dbReference>
<evidence type="ECO:0000313" key="4">
    <source>
        <dbReference type="EMBL" id="PIQ86708.1"/>
    </source>
</evidence>
<sequence length="440" mass="49264">MSAHQLDDSKTYRDLLSALKPPPQTSWQSLQQASLARFQALGFPTRHHEGWKYVPVERILNTACAEKLSGVVSDKGQALLKPYFLEKTNFERIAFVDGMLDQSSSVIKHLPAGVRLISLAAALEEQKDLQERLAARLTEEPNALAAANGFQFQDGVYLFVPKHQKLTLPIHLLIAQLGHHGNALSQHLRFAVELADDAQAEIVCDHLGMTEQSYLSNTVFEFTVGRHARLKCFNIERHGRAAIHLNAMRFFLKEDARLDLLSYSHGGITTRNDLHVTFEGPNASCYLKGLAVMNDDSQTFQHVHVKHQVPNCTSRQVFKNIAAGRGVTEVNSLVHMVRDAQKSDSHQLIRNLLLSPAAHAYARPQLKIYADDVKAAHGAATGQLGREELFYLKSRGLSEKMARFVLTYGFAEEIVEDIPFPTIRSQIETDMKNEIEKLVT</sequence>
<organism evidence="4 5">
    <name type="scientific">Candidatus Abzuiibacterium crystallinum</name>
    <dbReference type="NCBI Taxonomy" id="1974748"/>
    <lineage>
        <taxon>Bacteria</taxon>
        <taxon>Pseudomonadati</taxon>
        <taxon>Candidatus Omnitrophota</taxon>
        <taxon>Candidatus Abzuiibacterium</taxon>
    </lineage>
</organism>
<dbReference type="Pfam" id="PF01458">
    <property type="entry name" value="SUFBD_core"/>
    <property type="match status" value="1"/>
</dbReference>
<comment type="caution">
    <text evidence="4">The sequence shown here is derived from an EMBL/GenBank/DDBJ whole genome shotgun (WGS) entry which is preliminary data.</text>
</comment>
<dbReference type="PANTHER" id="PTHR43575:SF1">
    <property type="entry name" value="PROTEIN ABCI7, CHLOROPLASTIC"/>
    <property type="match status" value="1"/>
</dbReference>
<dbReference type="GO" id="GO:0016226">
    <property type="term" value="P:iron-sulfur cluster assembly"/>
    <property type="evidence" value="ECO:0007669"/>
    <property type="project" value="InterPro"/>
</dbReference>
<dbReference type="Proteomes" id="UP000230859">
    <property type="component" value="Unassembled WGS sequence"/>
</dbReference>
<name>A0A2H0LQQ1_9BACT</name>
<dbReference type="InterPro" id="IPR055346">
    <property type="entry name" value="Fe-S_cluster_assembly_SufBD"/>
</dbReference>
<gene>
    <name evidence="4" type="primary">sufD</name>
    <name evidence="4" type="ORF">COV74_03845</name>
</gene>
<reference evidence="4 5" key="1">
    <citation type="submission" date="2017-09" db="EMBL/GenBank/DDBJ databases">
        <title>Depth-based differentiation of microbial function through sediment-hosted aquifers and enrichment of novel symbionts in the deep terrestrial subsurface.</title>
        <authorList>
            <person name="Probst A.J."/>
            <person name="Ladd B."/>
            <person name="Jarett J.K."/>
            <person name="Geller-Mcgrath D.E."/>
            <person name="Sieber C.M."/>
            <person name="Emerson J.B."/>
            <person name="Anantharaman K."/>
            <person name="Thomas B.C."/>
            <person name="Malmstrom R."/>
            <person name="Stieglmeier M."/>
            <person name="Klingl A."/>
            <person name="Woyke T."/>
            <person name="Ryan C.M."/>
            <person name="Banfield J.F."/>
        </authorList>
    </citation>
    <scope>NUCLEOTIDE SEQUENCE [LARGE SCALE GENOMIC DNA]</scope>
    <source>
        <strain evidence="4">CG11_big_fil_rev_8_21_14_0_20_45_26</strain>
    </source>
</reference>
<accession>A0A2H0LQQ1</accession>
<dbReference type="NCBIfam" id="TIGR01981">
    <property type="entry name" value="sufD"/>
    <property type="match status" value="1"/>
</dbReference>
<dbReference type="EMBL" id="PCVY01000037">
    <property type="protein sequence ID" value="PIQ86708.1"/>
    <property type="molecule type" value="Genomic_DNA"/>
</dbReference>
<protein>
    <submittedName>
        <fullName evidence="4">Fe-S cluster assembly protein SufD</fullName>
    </submittedName>
</protein>
<dbReference type="InterPro" id="IPR000825">
    <property type="entry name" value="SUF_FeS_clus_asmbl_SufBD_core"/>
</dbReference>
<proteinExistence type="inferred from homology"/>
<dbReference type="AlphaFoldDB" id="A0A2H0LQQ1"/>
<feature type="domain" description="SUF system FeS cluster assembly SufBD core" evidence="2">
    <location>
        <begin position="184"/>
        <end position="410"/>
    </location>
</feature>
<dbReference type="InterPro" id="IPR037284">
    <property type="entry name" value="SUF_FeS_clus_asmbl_SufBD_sf"/>
</dbReference>
<evidence type="ECO:0000256" key="1">
    <source>
        <dbReference type="ARBA" id="ARBA00043967"/>
    </source>
</evidence>
<dbReference type="InterPro" id="IPR045595">
    <property type="entry name" value="SufBD_N"/>
</dbReference>
<evidence type="ECO:0000259" key="3">
    <source>
        <dbReference type="Pfam" id="PF19295"/>
    </source>
</evidence>
<dbReference type="SUPFAM" id="SSF101960">
    <property type="entry name" value="Stabilizer of iron transporter SufD"/>
    <property type="match status" value="1"/>
</dbReference>
<evidence type="ECO:0000259" key="2">
    <source>
        <dbReference type="Pfam" id="PF01458"/>
    </source>
</evidence>
<dbReference type="InterPro" id="IPR011542">
    <property type="entry name" value="SUF_FeS_clus_asmbl_SufD"/>
</dbReference>
<feature type="domain" description="SUF system FeS cluster assembly SufBD N-terminal" evidence="3">
    <location>
        <begin position="28"/>
        <end position="171"/>
    </location>
</feature>
<dbReference type="Pfam" id="PF19295">
    <property type="entry name" value="SufBD_N"/>
    <property type="match status" value="1"/>
</dbReference>